<dbReference type="Pfam" id="PF09546">
    <property type="entry name" value="Spore_III_AE"/>
    <property type="match status" value="1"/>
</dbReference>
<keyword evidence="2" id="KW-0732">Signal</keyword>
<evidence type="ECO:0000256" key="2">
    <source>
        <dbReference type="SAM" id="SignalP"/>
    </source>
</evidence>
<comment type="caution">
    <text evidence="5">The sequence shown here is derived from an EMBL/GenBank/DDBJ whole genome shotgun (WGS) entry which is preliminary data.</text>
</comment>
<proteinExistence type="predicted"/>
<feature type="transmembrane region" description="Helical" evidence="1">
    <location>
        <begin position="296"/>
        <end position="321"/>
    </location>
</feature>
<feature type="transmembrane region" description="Helical" evidence="1">
    <location>
        <begin position="350"/>
        <end position="372"/>
    </location>
</feature>
<feature type="transmembrane region" description="Helical" evidence="1">
    <location>
        <begin position="204"/>
        <end position="220"/>
    </location>
</feature>
<dbReference type="EMBL" id="WMZU01000001">
    <property type="protein sequence ID" value="MTS25989.1"/>
    <property type="molecule type" value="Genomic_DNA"/>
</dbReference>
<feature type="chain" id="PRO_5036386283" description="Stage III sporulation protein AE" evidence="2">
    <location>
        <begin position="34"/>
        <end position="376"/>
    </location>
</feature>
<dbReference type="InterPro" id="IPR014194">
    <property type="entry name" value="Spore_III_AE"/>
</dbReference>
<evidence type="ECO:0000313" key="7">
    <source>
        <dbReference type="Proteomes" id="UP000449193"/>
    </source>
</evidence>
<dbReference type="Proteomes" id="UP000449193">
    <property type="component" value="Unassembled WGS sequence"/>
</dbReference>
<keyword evidence="1" id="KW-0812">Transmembrane</keyword>
<evidence type="ECO:0000313" key="6">
    <source>
        <dbReference type="Proteomes" id="UP000431913"/>
    </source>
</evidence>
<keyword evidence="1" id="KW-1133">Transmembrane helix</keyword>
<feature type="signal peptide" evidence="2">
    <location>
        <begin position="1"/>
        <end position="33"/>
    </location>
</feature>
<organism evidence="5 7">
    <name type="scientific">Ruthenibacterium lactatiformans</name>
    <dbReference type="NCBI Taxonomy" id="1550024"/>
    <lineage>
        <taxon>Bacteria</taxon>
        <taxon>Bacillati</taxon>
        <taxon>Bacillota</taxon>
        <taxon>Clostridia</taxon>
        <taxon>Eubacteriales</taxon>
        <taxon>Oscillospiraceae</taxon>
        <taxon>Ruthenibacterium</taxon>
    </lineage>
</organism>
<reference evidence="3 6" key="2">
    <citation type="submission" date="2019-08" db="EMBL/GenBank/DDBJ databases">
        <title>In-depth cultivation of the pig gut microbiome towards novel bacterial diversity and tailored functional studies.</title>
        <authorList>
            <person name="Wylensek D."/>
            <person name="Hitch T.C.A."/>
            <person name="Clavel T."/>
        </authorList>
    </citation>
    <scope>NUCLEOTIDE SEQUENCE [LARGE SCALE GENOMIC DNA]</scope>
    <source>
        <strain evidence="3 6">WCA3-601-WT-6J</strain>
    </source>
</reference>
<dbReference type="GeneID" id="42855162"/>
<dbReference type="EMBL" id="WMZR01000003">
    <property type="protein sequence ID" value="MTS50568.1"/>
    <property type="molecule type" value="Genomic_DNA"/>
</dbReference>
<feature type="transmembrane region" description="Helical" evidence="1">
    <location>
        <begin position="232"/>
        <end position="251"/>
    </location>
</feature>
<evidence type="ECO:0000313" key="4">
    <source>
        <dbReference type="EMBL" id="MTS25989.1"/>
    </source>
</evidence>
<dbReference type="Proteomes" id="UP000472755">
    <property type="component" value="Unassembled WGS sequence"/>
</dbReference>
<evidence type="ECO:0000313" key="8">
    <source>
        <dbReference type="Proteomes" id="UP000472755"/>
    </source>
</evidence>
<dbReference type="AlphaFoldDB" id="A0A6I3Q736"/>
<accession>A0A6I3Q736</accession>
<feature type="transmembrane region" description="Helical" evidence="1">
    <location>
        <begin position="120"/>
        <end position="140"/>
    </location>
</feature>
<dbReference type="Proteomes" id="UP000431913">
    <property type="component" value="Unassembled WGS sequence"/>
</dbReference>
<sequence length="376" mass="38975">MKEPLHSRRIWKRLACLAAMLFCVAAAGVPALAQEAAGDSGSGQSGIPEEWAQVTQEAPMTAGDFSGMTLSDWLEKGAEILRESLHEPLRLLARLCGLLLLAAVGKSMCTERTSPELAGLVDTVVTLAVFTLCSSCMLALTGVLQDAIETSRVYIISFVPVFASVLTACGQVGGAALYSGFFFGAAMVMADILCRVGLPLTRVLLALNATAAVGSTLDLSQLTASVCRWTKWLLTFCATVFGALIGLQGIFAQSADTLALKTGKFLLSSGVPVVGRAISDAMGSVLAGLKMLKGTVGFAVIAVIAASFLPLLIQCCAYHLVFSAGNIVASATGGTKSAKLLSGLSDCVSLYISMVVFFSLIVISSTLVMILLGNGG</sequence>
<dbReference type="EMBL" id="VUNJ01000002">
    <property type="protein sequence ID" value="MST90868.1"/>
    <property type="molecule type" value="Genomic_DNA"/>
</dbReference>
<evidence type="ECO:0000256" key="1">
    <source>
        <dbReference type="SAM" id="Phobius"/>
    </source>
</evidence>
<evidence type="ECO:0008006" key="9">
    <source>
        <dbReference type="Google" id="ProtNLM"/>
    </source>
</evidence>
<reference evidence="7 8" key="1">
    <citation type="journal article" date="2019" name="Nat. Med.">
        <title>A library of human gut bacterial isolates paired with longitudinal multiomics data enables mechanistic microbiome research.</title>
        <authorList>
            <person name="Poyet M."/>
            <person name="Groussin M."/>
            <person name="Gibbons S.M."/>
            <person name="Avila-Pacheco J."/>
            <person name="Jiang X."/>
            <person name="Kearney S.M."/>
            <person name="Perrotta A.R."/>
            <person name="Berdy B."/>
            <person name="Zhao S."/>
            <person name="Lieberman T.D."/>
            <person name="Swanson P.K."/>
            <person name="Smith M."/>
            <person name="Roesemann S."/>
            <person name="Alexander J.E."/>
            <person name="Rich S.A."/>
            <person name="Livny J."/>
            <person name="Vlamakis H."/>
            <person name="Clish C."/>
            <person name="Bullock K."/>
            <person name="Deik A."/>
            <person name="Scott J."/>
            <person name="Pierce K.A."/>
            <person name="Xavier R.J."/>
            <person name="Alm E.J."/>
        </authorList>
    </citation>
    <scope>NUCLEOTIDE SEQUENCE [LARGE SCALE GENOMIC DNA]</scope>
    <source>
        <strain evidence="4 8">BIOML-A4</strain>
        <strain evidence="5 7">BIOML-A7</strain>
    </source>
</reference>
<name>A0A6I3Q736_9FIRM</name>
<feature type="transmembrane region" description="Helical" evidence="1">
    <location>
        <begin position="271"/>
        <end position="289"/>
    </location>
</feature>
<evidence type="ECO:0000313" key="3">
    <source>
        <dbReference type="EMBL" id="MST90868.1"/>
    </source>
</evidence>
<feature type="transmembrane region" description="Helical" evidence="1">
    <location>
        <begin position="152"/>
        <end position="169"/>
    </location>
</feature>
<evidence type="ECO:0000313" key="5">
    <source>
        <dbReference type="EMBL" id="MTS50568.1"/>
    </source>
</evidence>
<keyword evidence="1" id="KW-0472">Membrane</keyword>
<gene>
    <name evidence="3" type="ORF">FYJ76_02780</name>
    <name evidence="5" type="ORF">GMD52_03325</name>
    <name evidence="4" type="ORF">GMD59_01655</name>
</gene>
<dbReference type="RefSeq" id="WP_009325730.1">
    <property type="nucleotide sequence ID" value="NZ_CAUBPW010000004.1"/>
</dbReference>
<protein>
    <recommendedName>
        <fullName evidence="9">Stage III sporulation protein AE</fullName>
    </recommendedName>
</protein>